<name>A0ABY5QI54_9BURK</name>
<gene>
    <name evidence="1" type="ORF">NTU39_03595</name>
</gene>
<sequence length="75" mass="8760">MVIVFIQKRISFDKDVGIDAFLRDVLSQVALIISMRYAARNTCPGNFKLHGRNNRRETFEGTRDHRMSKKCSIMR</sequence>
<proteinExistence type="predicted"/>
<dbReference type="RefSeq" id="WP_257959213.1">
    <property type="nucleotide sequence ID" value="NZ_CP102780.1"/>
</dbReference>
<organism evidence="1 2">
    <name type="scientific">Pandoraea commovens</name>
    <dbReference type="NCBI Taxonomy" id="2508289"/>
    <lineage>
        <taxon>Bacteria</taxon>
        <taxon>Pseudomonadati</taxon>
        <taxon>Pseudomonadota</taxon>
        <taxon>Betaproteobacteria</taxon>
        <taxon>Burkholderiales</taxon>
        <taxon>Burkholderiaceae</taxon>
        <taxon>Pandoraea</taxon>
    </lineage>
</organism>
<accession>A0ABY5QI54</accession>
<reference evidence="1" key="1">
    <citation type="submission" date="2022-08" db="EMBL/GenBank/DDBJ databases">
        <title>Multi-unit outbreak of Pandoraea commovens among non-cystic fibrosis intensive care patients from 2019 to 2021 in Berlin, Germany.</title>
        <authorList>
            <person name="Menzel P."/>
        </authorList>
    </citation>
    <scope>NUCLEOTIDE SEQUENCE</scope>
    <source>
        <strain evidence="1">LB-19-202-79</strain>
    </source>
</reference>
<dbReference type="Proteomes" id="UP001058980">
    <property type="component" value="Chromosome"/>
</dbReference>
<dbReference type="EMBL" id="CP102780">
    <property type="protein sequence ID" value="UVA80120.1"/>
    <property type="molecule type" value="Genomic_DNA"/>
</dbReference>
<protein>
    <submittedName>
        <fullName evidence="1">Uncharacterized protein</fullName>
    </submittedName>
</protein>
<keyword evidence="2" id="KW-1185">Reference proteome</keyword>
<evidence type="ECO:0000313" key="1">
    <source>
        <dbReference type="EMBL" id="UVA80120.1"/>
    </source>
</evidence>
<evidence type="ECO:0000313" key="2">
    <source>
        <dbReference type="Proteomes" id="UP001058980"/>
    </source>
</evidence>